<dbReference type="Gene3D" id="1.10.10.1710">
    <property type="entry name" value="Deoxyribodipyrimidine photolyase-related"/>
    <property type="match status" value="1"/>
</dbReference>
<dbReference type="InterPro" id="IPR036134">
    <property type="entry name" value="Crypto/Photolyase_FAD-like_sf"/>
</dbReference>
<dbReference type="InterPro" id="IPR052551">
    <property type="entry name" value="UV-DNA_repair_photolyase"/>
</dbReference>
<dbReference type="Gene3D" id="3.40.50.620">
    <property type="entry name" value="HUPs"/>
    <property type="match status" value="1"/>
</dbReference>
<comment type="caution">
    <text evidence="1">The sequence shown here is derived from an EMBL/GenBank/DDBJ whole genome shotgun (WGS) entry which is preliminary data.</text>
</comment>
<evidence type="ECO:0000313" key="1">
    <source>
        <dbReference type="EMBL" id="MFC3681565.1"/>
    </source>
</evidence>
<dbReference type="Gene3D" id="1.25.40.80">
    <property type="match status" value="1"/>
</dbReference>
<dbReference type="InterPro" id="IPR014729">
    <property type="entry name" value="Rossmann-like_a/b/a_fold"/>
</dbReference>
<protein>
    <submittedName>
        <fullName evidence="1">Cryptochrome/photolyase family protein</fullName>
    </submittedName>
</protein>
<dbReference type="PANTHER" id="PTHR38657:SF1">
    <property type="entry name" value="SLR1343 PROTEIN"/>
    <property type="match status" value="1"/>
</dbReference>
<dbReference type="InterPro" id="IPR007357">
    <property type="entry name" value="PhrB-like"/>
</dbReference>
<gene>
    <name evidence="1" type="ORF">ACFOMG_15780</name>
</gene>
<dbReference type="Proteomes" id="UP001595722">
    <property type="component" value="Unassembled WGS sequence"/>
</dbReference>
<keyword evidence="2" id="KW-1185">Reference proteome</keyword>
<dbReference type="Pfam" id="PF04244">
    <property type="entry name" value="DPRP"/>
    <property type="match status" value="1"/>
</dbReference>
<evidence type="ECO:0000313" key="2">
    <source>
        <dbReference type="Proteomes" id="UP001595722"/>
    </source>
</evidence>
<accession>A0ABV7VW72</accession>
<dbReference type="EMBL" id="JBHRYB010000015">
    <property type="protein sequence ID" value="MFC3681565.1"/>
    <property type="molecule type" value="Genomic_DNA"/>
</dbReference>
<dbReference type="SUPFAM" id="SSF48173">
    <property type="entry name" value="Cryptochrome/photolyase FAD-binding domain"/>
    <property type="match status" value="1"/>
</dbReference>
<organism evidence="1 2">
    <name type="scientific">Bacterioplanoides pacificum</name>
    <dbReference type="NCBI Taxonomy" id="1171596"/>
    <lineage>
        <taxon>Bacteria</taxon>
        <taxon>Pseudomonadati</taxon>
        <taxon>Pseudomonadota</taxon>
        <taxon>Gammaproteobacteria</taxon>
        <taxon>Oceanospirillales</taxon>
        <taxon>Oceanospirillaceae</taxon>
        <taxon>Bacterioplanoides</taxon>
    </lineage>
</organism>
<proteinExistence type="predicted"/>
<reference evidence="2" key="1">
    <citation type="journal article" date="2019" name="Int. J. Syst. Evol. Microbiol.">
        <title>The Global Catalogue of Microorganisms (GCM) 10K type strain sequencing project: providing services to taxonomists for standard genome sequencing and annotation.</title>
        <authorList>
            <consortium name="The Broad Institute Genomics Platform"/>
            <consortium name="The Broad Institute Genome Sequencing Center for Infectious Disease"/>
            <person name="Wu L."/>
            <person name="Ma J."/>
        </authorList>
    </citation>
    <scope>NUCLEOTIDE SEQUENCE [LARGE SCALE GENOMIC DNA]</scope>
    <source>
        <strain evidence="2">KCTC 42424</strain>
    </source>
</reference>
<name>A0ABV7VW72_9GAMM</name>
<dbReference type="RefSeq" id="WP_376868042.1">
    <property type="nucleotide sequence ID" value="NZ_JBHRYB010000015.1"/>
</dbReference>
<dbReference type="Gene3D" id="1.10.579.10">
    <property type="entry name" value="DNA Cyclobutane Dipyrimidine Photolyase, subunit A, domain 3"/>
    <property type="match status" value="1"/>
</dbReference>
<dbReference type="PANTHER" id="PTHR38657">
    <property type="entry name" value="SLR1343 PROTEIN"/>
    <property type="match status" value="1"/>
</dbReference>
<sequence>MKLGLILADQLSHTLASLRALNPRQDVVLLAEVAEEASYVAHHQQKIALLFSAMRHFAAELRQRGWTVIYHHYSDVLPDHSAATSLLDVVSHYCRKLQPEAVLMTECGEYRLQHQLDQHWQDELAVELACYQDDRFICSTDEFRRWADGRKQLRMEYFYRQMRRKTGLLMDDDQPVGGQWNFDQDNRKRYNGDVPLVPRLMHHHDDTDQQVLKLVQQHFSHHPGRLDHFLWGTTRDQALAELDHFIEHRLPWFGHYQDAMKTGEHTLFHSLISPYLNCGLLTPLEVCQKAEQAYLNNRAPLNAVEGFIRQIIGWREYVRGIYWLHMPHYSEQNALNNQRPLPDYYWHGKTRMKCMSECFENTFRHAYAHHIQRLMVTGNFALLAGIIPQHICDWYLAVYADAYDWVELPNTLGMVMHADGGYLGSKPYAASGNYINKMSDYCKQCHYSVKTAENDNSCPFNSLYWHFIQRHRPQFERNPRMTMIYRSWSKMAENKQQAILARAEQLLDSLNDL</sequence>